<dbReference type="SUPFAM" id="SSF56784">
    <property type="entry name" value="HAD-like"/>
    <property type="match status" value="1"/>
</dbReference>
<evidence type="ECO:0000313" key="1">
    <source>
        <dbReference type="EMBL" id="POA99334.1"/>
    </source>
</evidence>
<reference evidence="1 2" key="1">
    <citation type="submission" date="2018-01" db="EMBL/GenBank/DDBJ databases">
        <title>Genomic Sequence of Chromobacterium MWU13-2610 from wild cranberry bogs within the Cape Cod National Seashore.</title>
        <authorList>
            <person name="O'Hara-Hanley K."/>
            <person name="Soby S."/>
            <person name="Harrison A."/>
        </authorList>
    </citation>
    <scope>NUCLEOTIDE SEQUENCE [LARGE SCALE GENOMIC DNA]</scope>
    <source>
        <strain evidence="1 2">MWU13-2610</strain>
    </source>
</reference>
<dbReference type="PANTHER" id="PTHR43611">
    <property type="entry name" value="ALPHA-D-GLUCOSE 1-PHOSPHATE PHOSPHATASE"/>
    <property type="match status" value="1"/>
</dbReference>
<accession>A0A2K4MQF6</accession>
<dbReference type="PANTHER" id="PTHR43611:SF3">
    <property type="entry name" value="FLAVIN MONONUCLEOTIDE HYDROLASE 1, CHLOROPLATIC"/>
    <property type="match status" value="1"/>
</dbReference>
<dbReference type="Pfam" id="PF00702">
    <property type="entry name" value="Hydrolase"/>
    <property type="match status" value="1"/>
</dbReference>
<dbReference type="InterPro" id="IPR023198">
    <property type="entry name" value="PGP-like_dom2"/>
</dbReference>
<gene>
    <name evidence="1" type="ORF">C2134_07095</name>
</gene>
<dbReference type="AlphaFoldDB" id="A0A2K4MQF6"/>
<dbReference type="CDD" id="cd02603">
    <property type="entry name" value="HAD_sEH-N_like"/>
    <property type="match status" value="1"/>
</dbReference>
<dbReference type="Proteomes" id="UP000236416">
    <property type="component" value="Unassembled WGS sequence"/>
</dbReference>
<dbReference type="InterPro" id="IPR036412">
    <property type="entry name" value="HAD-like_sf"/>
</dbReference>
<comment type="caution">
    <text evidence="1">The sequence shown here is derived from an EMBL/GenBank/DDBJ whole genome shotgun (WGS) entry which is preliminary data.</text>
</comment>
<keyword evidence="2" id="KW-1185">Reference proteome</keyword>
<dbReference type="RefSeq" id="WP_103318732.1">
    <property type="nucleotide sequence ID" value="NZ_PPTF01000022.1"/>
</dbReference>
<dbReference type="SFLD" id="SFLDG01129">
    <property type="entry name" value="C1.5:_HAD__Beta-PGM__Phosphata"/>
    <property type="match status" value="1"/>
</dbReference>
<dbReference type="EMBL" id="PPTF01000022">
    <property type="protein sequence ID" value="POA99334.1"/>
    <property type="molecule type" value="Genomic_DNA"/>
</dbReference>
<dbReference type="Gene3D" id="3.40.50.1000">
    <property type="entry name" value="HAD superfamily/HAD-like"/>
    <property type="match status" value="1"/>
</dbReference>
<dbReference type="NCBIfam" id="TIGR01509">
    <property type="entry name" value="HAD-SF-IA-v3"/>
    <property type="match status" value="1"/>
</dbReference>
<name>A0A2K4MQF6_9NEIS</name>
<protein>
    <recommendedName>
        <fullName evidence="3">Haloacid dehalogenase</fullName>
    </recommendedName>
</protein>
<dbReference type="Gene3D" id="1.10.150.240">
    <property type="entry name" value="Putative phosphatase, domain 2"/>
    <property type="match status" value="1"/>
</dbReference>
<evidence type="ECO:0008006" key="3">
    <source>
        <dbReference type="Google" id="ProtNLM"/>
    </source>
</evidence>
<sequence length="202" mass="22607">MSSKPSVLVFDLGGVLVDWNGIDPLMRLSGGTLPREDARRFWIENPWVARLDLGECTPQAFCAAMVDALHLGLSQQAMQEQLSAWLVGCYPGAGELLDTLSQTFPLAALSNNNALHWNKIEREFGLLGHFQHTFASHLLHLRKPDLAIYRHVEQVLDLQGEQIAFFDDNIECVEAARAIGWQAFHTVGFEQLQATLRAQGWL</sequence>
<organism evidence="1 2">
    <name type="scientific">Chromobacterium sinusclupearum</name>
    <dbReference type="NCBI Taxonomy" id="2077146"/>
    <lineage>
        <taxon>Bacteria</taxon>
        <taxon>Pseudomonadati</taxon>
        <taxon>Pseudomonadota</taxon>
        <taxon>Betaproteobacteria</taxon>
        <taxon>Neisseriales</taxon>
        <taxon>Chromobacteriaceae</taxon>
        <taxon>Chromobacterium</taxon>
    </lineage>
</organism>
<evidence type="ECO:0000313" key="2">
    <source>
        <dbReference type="Proteomes" id="UP000236416"/>
    </source>
</evidence>
<proteinExistence type="predicted"/>
<dbReference type="InterPro" id="IPR023214">
    <property type="entry name" value="HAD_sf"/>
</dbReference>
<dbReference type="InterPro" id="IPR006439">
    <property type="entry name" value="HAD-SF_hydro_IA"/>
</dbReference>
<dbReference type="PRINTS" id="PR00413">
    <property type="entry name" value="HADHALOGNASE"/>
</dbReference>
<dbReference type="SFLD" id="SFLDS00003">
    <property type="entry name" value="Haloacid_Dehalogenase"/>
    <property type="match status" value="1"/>
</dbReference>